<dbReference type="InterPro" id="IPR041664">
    <property type="entry name" value="AAA_16"/>
</dbReference>
<dbReference type="InterPro" id="IPR011990">
    <property type="entry name" value="TPR-like_helical_dom_sf"/>
</dbReference>
<keyword evidence="2" id="KW-0067">ATP-binding</keyword>
<evidence type="ECO:0000313" key="5">
    <source>
        <dbReference type="Proteomes" id="UP000637578"/>
    </source>
</evidence>
<evidence type="ECO:0000259" key="3">
    <source>
        <dbReference type="PROSITE" id="PS50043"/>
    </source>
</evidence>
<gene>
    <name evidence="4" type="ORF">GCM10012275_30200</name>
</gene>
<dbReference type="InterPro" id="IPR000792">
    <property type="entry name" value="Tscrpt_reg_LuxR_C"/>
</dbReference>
<dbReference type="SUPFAM" id="SSF46894">
    <property type="entry name" value="C-terminal effector domain of the bipartite response regulators"/>
    <property type="match status" value="1"/>
</dbReference>
<dbReference type="SUPFAM" id="SSF52540">
    <property type="entry name" value="P-loop containing nucleoside triphosphate hydrolases"/>
    <property type="match status" value="1"/>
</dbReference>
<evidence type="ECO:0000256" key="1">
    <source>
        <dbReference type="ARBA" id="ARBA00022741"/>
    </source>
</evidence>
<keyword evidence="5" id="KW-1185">Reference proteome</keyword>
<comment type="caution">
    <text evidence="4">The sequence shown here is derived from an EMBL/GenBank/DDBJ whole genome shotgun (WGS) entry which is preliminary data.</text>
</comment>
<evidence type="ECO:0000256" key="2">
    <source>
        <dbReference type="ARBA" id="ARBA00022840"/>
    </source>
</evidence>
<feature type="domain" description="HTH luxR-type" evidence="3">
    <location>
        <begin position="861"/>
        <end position="926"/>
    </location>
</feature>
<dbReference type="RefSeq" id="WP_189058105.1">
    <property type="nucleotide sequence ID" value="NZ_BMMK01000012.1"/>
</dbReference>
<evidence type="ECO:0000313" key="4">
    <source>
        <dbReference type="EMBL" id="GGM57037.1"/>
    </source>
</evidence>
<dbReference type="CDD" id="cd06170">
    <property type="entry name" value="LuxR_C_like"/>
    <property type="match status" value="1"/>
</dbReference>
<dbReference type="Gene3D" id="1.25.40.10">
    <property type="entry name" value="Tetratricopeptide repeat domain"/>
    <property type="match status" value="1"/>
</dbReference>
<keyword evidence="1" id="KW-0547">Nucleotide-binding</keyword>
<dbReference type="PANTHER" id="PTHR16305:SF35">
    <property type="entry name" value="TRANSCRIPTIONAL ACTIVATOR DOMAIN"/>
    <property type="match status" value="1"/>
</dbReference>
<dbReference type="Gene3D" id="3.40.50.300">
    <property type="entry name" value="P-loop containing nucleotide triphosphate hydrolases"/>
    <property type="match status" value="1"/>
</dbReference>
<dbReference type="EMBL" id="BMMK01000012">
    <property type="protein sequence ID" value="GGM57037.1"/>
    <property type="molecule type" value="Genomic_DNA"/>
</dbReference>
<dbReference type="PRINTS" id="PR00038">
    <property type="entry name" value="HTHLUXR"/>
</dbReference>
<dbReference type="Proteomes" id="UP000637578">
    <property type="component" value="Unassembled WGS sequence"/>
</dbReference>
<dbReference type="InterPro" id="IPR036388">
    <property type="entry name" value="WH-like_DNA-bd_sf"/>
</dbReference>
<dbReference type="GO" id="GO:0005737">
    <property type="term" value="C:cytoplasm"/>
    <property type="evidence" value="ECO:0007669"/>
    <property type="project" value="TreeGrafter"/>
</dbReference>
<sequence>MTELARPALVGRAAELQMVDELISEVSAGQGRALWWEGELGIGKSALLAAIAERAFRQGWRVLVGAAEELHQNVPFGTLATCVPLAVTDCDRVTAPTAADAEAALSEVFLATIDDLCSAGPTALLIDDLHWADPASLGTLRELTHAMRQLPIFLVFATDSSALHRDAWAALREGLVGGGAVVRQLAPLDADSVQGLAGAALQARPGPRLTHLLQATGGNPLYALELLDRLTRQGEVRRDGGIAEVDDAAVSAPLTAAILERLEALRPGTRPVLEAATLLGAEYRPEDVATVARRPLDEARRALSDAVEAGLLVRHEDLLAFRHEVVRRALLEIIPETTRLTMHLDAGLTLAGTDAPAEQVAEQLALGTPTADPRVVTWLDDHAEYLTARVPDLALRLLRNAVEFGVPGDRTIEALRLRLAAALLRSGEAGETATTAQAALAHNEDPAQEGGIRWLIAQARYAALQPHLAYTEVQQALATGRLTPAETARFQALGSVALLTMGDLDGATALAHPAAEAGERLGDPIAIADACQTLAADQLVHWRITPGLDYADRALRQLGAEEITGDRLVSLQIIRANALWALGRWEEADRAARTALRLAERSNASRRQQCHLTVAFVLFVAGRWDDAEAEIQAGLGLPADWTTPHLRAMLSAIAMHRNDLRTAQRHASEMALSGSSAFGDFYGFVSLWARQLLDVAEGEPERAARRFLDLIERVDSPLVMSPMVSHGPLSVRLALSVGDEEMANRIVSAMERQLPTIPSPDPGVADLVAHCQGLVRRDVARVRQARSYYERTAWMIMRGHYHEDIASLLAQAGQVSEARQELDEALGIYASLDARWDAAQAEARLRRWGLRRGVRGRRPRERIGWESLTPTELRVAGLVSEGLSNPAIAERLFVSRRTVQTHVSNILAKLGISSRTELAAAMAVRQQ</sequence>
<reference evidence="4" key="1">
    <citation type="journal article" date="2014" name="Int. J. Syst. Evol. Microbiol.">
        <title>Complete genome sequence of Corynebacterium casei LMG S-19264T (=DSM 44701T), isolated from a smear-ripened cheese.</title>
        <authorList>
            <consortium name="US DOE Joint Genome Institute (JGI-PGF)"/>
            <person name="Walter F."/>
            <person name="Albersmeier A."/>
            <person name="Kalinowski J."/>
            <person name="Ruckert C."/>
        </authorList>
    </citation>
    <scope>NUCLEOTIDE SEQUENCE</scope>
    <source>
        <strain evidence="4">CGMCC 4.5737</strain>
    </source>
</reference>
<reference evidence="4" key="2">
    <citation type="submission" date="2020-09" db="EMBL/GenBank/DDBJ databases">
        <authorList>
            <person name="Sun Q."/>
            <person name="Zhou Y."/>
        </authorList>
    </citation>
    <scope>NUCLEOTIDE SEQUENCE</scope>
    <source>
        <strain evidence="4">CGMCC 4.5737</strain>
    </source>
</reference>
<dbReference type="PROSITE" id="PS50043">
    <property type="entry name" value="HTH_LUXR_2"/>
    <property type="match status" value="1"/>
</dbReference>
<dbReference type="SMART" id="SM00421">
    <property type="entry name" value="HTH_LUXR"/>
    <property type="match status" value="1"/>
</dbReference>
<name>A0A8J3C8V7_9PSEU</name>
<dbReference type="Gene3D" id="1.10.10.10">
    <property type="entry name" value="Winged helix-like DNA-binding domain superfamily/Winged helix DNA-binding domain"/>
    <property type="match status" value="1"/>
</dbReference>
<dbReference type="Pfam" id="PF00196">
    <property type="entry name" value="GerE"/>
    <property type="match status" value="1"/>
</dbReference>
<dbReference type="GO" id="GO:0006355">
    <property type="term" value="P:regulation of DNA-templated transcription"/>
    <property type="evidence" value="ECO:0007669"/>
    <property type="project" value="InterPro"/>
</dbReference>
<protein>
    <submittedName>
        <fullName evidence="4">LuxR family transcriptional regulator</fullName>
    </submittedName>
</protein>
<dbReference type="PANTHER" id="PTHR16305">
    <property type="entry name" value="TESTICULAR SOLUBLE ADENYLYL CYCLASE"/>
    <property type="match status" value="1"/>
</dbReference>
<dbReference type="Pfam" id="PF13191">
    <property type="entry name" value="AAA_16"/>
    <property type="match status" value="1"/>
</dbReference>
<accession>A0A8J3C8V7</accession>
<proteinExistence type="predicted"/>
<dbReference type="InterPro" id="IPR027417">
    <property type="entry name" value="P-loop_NTPase"/>
</dbReference>
<dbReference type="GO" id="GO:0003677">
    <property type="term" value="F:DNA binding"/>
    <property type="evidence" value="ECO:0007669"/>
    <property type="project" value="InterPro"/>
</dbReference>
<dbReference type="GO" id="GO:0004016">
    <property type="term" value="F:adenylate cyclase activity"/>
    <property type="evidence" value="ECO:0007669"/>
    <property type="project" value="TreeGrafter"/>
</dbReference>
<dbReference type="AlphaFoldDB" id="A0A8J3C8V7"/>
<dbReference type="GO" id="GO:0005524">
    <property type="term" value="F:ATP binding"/>
    <property type="evidence" value="ECO:0007669"/>
    <property type="project" value="UniProtKB-KW"/>
</dbReference>
<organism evidence="4 5">
    <name type="scientific">Longimycelium tulufanense</name>
    <dbReference type="NCBI Taxonomy" id="907463"/>
    <lineage>
        <taxon>Bacteria</taxon>
        <taxon>Bacillati</taxon>
        <taxon>Actinomycetota</taxon>
        <taxon>Actinomycetes</taxon>
        <taxon>Pseudonocardiales</taxon>
        <taxon>Pseudonocardiaceae</taxon>
        <taxon>Longimycelium</taxon>
    </lineage>
</organism>
<dbReference type="InterPro" id="IPR016032">
    <property type="entry name" value="Sig_transdc_resp-reg_C-effctor"/>
</dbReference>
<dbReference type="PROSITE" id="PS00622">
    <property type="entry name" value="HTH_LUXR_1"/>
    <property type="match status" value="1"/>
</dbReference>
<dbReference type="SUPFAM" id="SSF48452">
    <property type="entry name" value="TPR-like"/>
    <property type="match status" value="1"/>
</dbReference>